<dbReference type="HOGENOM" id="CLU_101804_0_0_3"/>
<name>B4VQ49_9CYAN</name>
<dbReference type="AlphaFoldDB" id="B4VQ49"/>
<keyword evidence="3" id="KW-1185">Reference proteome</keyword>
<accession>B4VQ49</accession>
<keyword evidence="1" id="KW-1133">Transmembrane helix</keyword>
<feature type="transmembrane region" description="Helical" evidence="1">
    <location>
        <begin position="37"/>
        <end position="55"/>
    </location>
</feature>
<protein>
    <recommendedName>
        <fullName evidence="4">Phosphate ABC transporter permease</fullName>
    </recommendedName>
</protein>
<evidence type="ECO:0000313" key="3">
    <source>
        <dbReference type="Proteomes" id="UP000003835"/>
    </source>
</evidence>
<dbReference type="eggNOG" id="ENOG502ZBTP">
    <property type="taxonomic scope" value="Bacteria"/>
</dbReference>
<dbReference type="STRING" id="118168.MC7420_5337"/>
<dbReference type="OrthoDB" id="459934at2"/>
<keyword evidence="1" id="KW-0472">Membrane</keyword>
<dbReference type="RefSeq" id="WP_006100384.1">
    <property type="nucleotide sequence ID" value="NZ_DS989847.1"/>
</dbReference>
<evidence type="ECO:0008006" key="4">
    <source>
        <dbReference type="Google" id="ProtNLM"/>
    </source>
</evidence>
<dbReference type="Proteomes" id="UP000003835">
    <property type="component" value="Unassembled WGS sequence"/>
</dbReference>
<proteinExistence type="predicted"/>
<evidence type="ECO:0000313" key="2">
    <source>
        <dbReference type="EMBL" id="EDX75903.1"/>
    </source>
</evidence>
<sequence length="232" mass="27087">MLVPLTRQSFEQLIPVIATSSQYAYYWGKFPDFLKRLLISVVAVVVILLLKFLLGDGFDPLLFLLGIIAGLYWFWSPVYWASRRNIEIRRYKYSGFWQGRVLDVFVTEELIGTEENVNNRGELVIVENRERRLNVEVGDESGFTTLLQVPLRRTHKGIVPGQIAQMVVMSNQPDLSRIANKSDIYIPRLNIWVSDYPYVQRTVFSQVSRQLTQAEEDDYPANRVVKTRRRRR</sequence>
<organism evidence="2 3">
    <name type="scientific">Coleofasciculus chthonoplastes PCC 7420</name>
    <dbReference type="NCBI Taxonomy" id="118168"/>
    <lineage>
        <taxon>Bacteria</taxon>
        <taxon>Bacillati</taxon>
        <taxon>Cyanobacteriota</taxon>
        <taxon>Cyanophyceae</taxon>
        <taxon>Coleofasciculales</taxon>
        <taxon>Coleofasciculaceae</taxon>
        <taxon>Coleofasciculus</taxon>
    </lineage>
</organism>
<reference evidence="2 3" key="1">
    <citation type="submission" date="2008-07" db="EMBL/GenBank/DDBJ databases">
        <authorList>
            <person name="Tandeau de Marsac N."/>
            <person name="Ferriera S."/>
            <person name="Johnson J."/>
            <person name="Kravitz S."/>
            <person name="Beeson K."/>
            <person name="Sutton G."/>
            <person name="Rogers Y.-H."/>
            <person name="Friedman R."/>
            <person name="Frazier M."/>
            <person name="Venter J.C."/>
        </authorList>
    </citation>
    <scope>NUCLEOTIDE SEQUENCE [LARGE SCALE GENOMIC DNA]</scope>
    <source>
        <strain evidence="2 3">PCC 7420</strain>
    </source>
</reference>
<dbReference type="EMBL" id="DS989847">
    <property type="protein sequence ID" value="EDX75903.1"/>
    <property type="molecule type" value="Genomic_DNA"/>
</dbReference>
<feature type="transmembrane region" description="Helical" evidence="1">
    <location>
        <begin position="61"/>
        <end position="82"/>
    </location>
</feature>
<gene>
    <name evidence="2" type="ORF">MC7420_5337</name>
</gene>
<keyword evidence="1" id="KW-0812">Transmembrane</keyword>
<evidence type="ECO:0000256" key="1">
    <source>
        <dbReference type="SAM" id="Phobius"/>
    </source>
</evidence>